<dbReference type="AlphaFoldDB" id="A0AA37T3H2"/>
<dbReference type="EC" id="2.7.7.65" evidence="2"/>
<keyword evidence="4" id="KW-0812">Transmembrane</keyword>
<organism evidence="6 7">
    <name type="scientific">Agaribacter marinus</name>
    <dbReference type="NCBI Taxonomy" id="1431249"/>
    <lineage>
        <taxon>Bacteria</taxon>
        <taxon>Pseudomonadati</taxon>
        <taxon>Pseudomonadota</taxon>
        <taxon>Gammaproteobacteria</taxon>
        <taxon>Alteromonadales</taxon>
        <taxon>Alteromonadaceae</taxon>
        <taxon>Agaribacter</taxon>
    </lineage>
</organism>
<dbReference type="PROSITE" id="PS50887">
    <property type="entry name" value="GGDEF"/>
    <property type="match status" value="1"/>
</dbReference>
<dbReference type="RefSeq" id="WP_284217797.1">
    <property type="nucleotide sequence ID" value="NZ_BSOT01000006.1"/>
</dbReference>
<reference evidence="6" key="1">
    <citation type="journal article" date="2014" name="Int. J. Syst. Evol. Microbiol.">
        <title>Complete genome sequence of Corynebacterium casei LMG S-19264T (=DSM 44701T), isolated from a smear-ripened cheese.</title>
        <authorList>
            <consortium name="US DOE Joint Genome Institute (JGI-PGF)"/>
            <person name="Walter F."/>
            <person name="Albersmeier A."/>
            <person name="Kalinowski J."/>
            <person name="Ruckert C."/>
        </authorList>
    </citation>
    <scope>NUCLEOTIDE SEQUENCE</scope>
    <source>
        <strain evidence="6">NBRC 110023</strain>
    </source>
</reference>
<name>A0AA37T3H2_9ALTE</name>
<evidence type="ECO:0000313" key="7">
    <source>
        <dbReference type="Proteomes" id="UP001156601"/>
    </source>
</evidence>
<dbReference type="CDD" id="cd01949">
    <property type="entry name" value="GGDEF"/>
    <property type="match status" value="1"/>
</dbReference>
<proteinExistence type="predicted"/>
<dbReference type="InterPro" id="IPR050469">
    <property type="entry name" value="Diguanylate_Cyclase"/>
</dbReference>
<keyword evidence="4" id="KW-0472">Membrane</keyword>
<evidence type="ECO:0000256" key="1">
    <source>
        <dbReference type="ARBA" id="ARBA00001946"/>
    </source>
</evidence>
<comment type="catalytic activity">
    <reaction evidence="3">
        <text>2 GTP = 3',3'-c-di-GMP + 2 diphosphate</text>
        <dbReference type="Rhea" id="RHEA:24898"/>
        <dbReference type="ChEBI" id="CHEBI:33019"/>
        <dbReference type="ChEBI" id="CHEBI:37565"/>
        <dbReference type="ChEBI" id="CHEBI:58805"/>
        <dbReference type="EC" id="2.7.7.65"/>
    </reaction>
</comment>
<keyword evidence="4" id="KW-1133">Transmembrane helix</keyword>
<dbReference type="Proteomes" id="UP001156601">
    <property type="component" value="Unassembled WGS sequence"/>
</dbReference>
<dbReference type="GO" id="GO:0005886">
    <property type="term" value="C:plasma membrane"/>
    <property type="evidence" value="ECO:0007669"/>
    <property type="project" value="TreeGrafter"/>
</dbReference>
<keyword evidence="7" id="KW-1185">Reference proteome</keyword>
<sequence length="484" mass="54972">MAANQNQKNLFLALGVAVFLVLVISGYATINDLAGKQSQQHQQSISPVFALIENELTEPLHIAKTLGEIGVYDQYFRSEEPDKDALVTQLKGYQDAFGFQFYLAHDKSRKQFNSDGRVFDLIEGQIIWYFALKDETDSEIQAVLGQREDVHLYIDVRQYDDDGKFIGFAGVGKSLSDFLESFERFRGEYGHEFVFVNNRDEIVLSSISELSPAQAETATSGIGIKQLPELYWYDEFTEKSKDTVEPSVIVEAEEGDLLVSRLNLENLNWSLYILTPLNSRQQEVNQSFAIYVALGMVLILFAYKILYRIVDAYIDKVSSNMNQDPLTGLSNRKYGRMFFNRMRKRNRQIAVVVTDLDHFKRINDTYGHMAGDQVLKTISDCFSSVVKKQDLVVRWGGEEFAFILPDTDGEEAKELAEAARLAIERLEIHINESVNVKATASFGIYASRQYADTLDVMIERADRAMYRAKAEGKNRVLSGCEQTL</sequence>
<feature type="transmembrane region" description="Helical" evidence="4">
    <location>
        <begin position="288"/>
        <end position="306"/>
    </location>
</feature>
<evidence type="ECO:0000256" key="3">
    <source>
        <dbReference type="ARBA" id="ARBA00034247"/>
    </source>
</evidence>
<dbReference type="SMART" id="SM00267">
    <property type="entry name" value="GGDEF"/>
    <property type="match status" value="1"/>
</dbReference>
<comment type="cofactor">
    <cofactor evidence="1">
        <name>Mg(2+)</name>
        <dbReference type="ChEBI" id="CHEBI:18420"/>
    </cofactor>
</comment>
<evidence type="ECO:0000259" key="5">
    <source>
        <dbReference type="PROSITE" id="PS50887"/>
    </source>
</evidence>
<dbReference type="InterPro" id="IPR043128">
    <property type="entry name" value="Rev_trsase/Diguanyl_cyclase"/>
</dbReference>
<comment type="caution">
    <text evidence="6">The sequence shown here is derived from an EMBL/GenBank/DDBJ whole genome shotgun (WGS) entry which is preliminary data.</text>
</comment>
<evidence type="ECO:0000313" key="6">
    <source>
        <dbReference type="EMBL" id="GLR71438.1"/>
    </source>
</evidence>
<dbReference type="Gene3D" id="3.30.70.270">
    <property type="match status" value="1"/>
</dbReference>
<dbReference type="SUPFAM" id="SSF55073">
    <property type="entry name" value="Nucleotide cyclase"/>
    <property type="match status" value="1"/>
</dbReference>
<dbReference type="EMBL" id="BSOT01000006">
    <property type="protein sequence ID" value="GLR71438.1"/>
    <property type="molecule type" value="Genomic_DNA"/>
</dbReference>
<dbReference type="GO" id="GO:0043709">
    <property type="term" value="P:cell adhesion involved in single-species biofilm formation"/>
    <property type="evidence" value="ECO:0007669"/>
    <property type="project" value="TreeGrafter"/>
</dbReference>
<reference evidence="6" key="2">
    <citation type="submission" date="2023-01" db="EMBL/GenBank/DDBJ databases">
        <title>Draft genome sequence of Agaribacter marinus strain NBRC 110023.</title>
        <authorList>
            <person name="Sun Q."/>
            <person name="Mori K."/>
        </authorList>
    </citation>
    <scope>NUCLEOTIDE SEQUENCE</scope>
    <source>
        <strain evidence="6">NBRC 110023</strain>
    </source>
</reference>
<dbReference type="InterPro" id="IPR000160">
    <property type="entry name" value="GGDEF_dom"/>
</dbReference>
<dbReference type="GO" id="GO:1902201">
    <property type="term" value="P:negative regulation of bacterial-type flagellum-dependent cell motility"/>
    <property type="evidence" value="ECO:0007669"/>
    <property type="project" value="TreeGrafter"/>
</dbReference>
<dbReference type="GO" id="GO:0052621">
    <property type="term" value="F:diguanylate cyclase activity"/>
    <property type="evidence" value="ECO:0007669"/>
    <property type="project" value="UniProtKB-EC"/>
</dbReference>
<accession>A0AA37T3H2</accession>
<dbReference type="InterPro" id="IPR029787">
    <property type="entry name" value="Nucleotide_cyclase"/>
</dbReference>
<dbReference type="PANTHER" id="PTHR45138:SF9">
    <property type="entry name" value="DIGUANYLATE CYCLASE DGCM-RELATED"/>
    <property type="match status" value="1"/>
</dbReference>
<dbReference type="Pfam" id="PF00990">
    <property type="entry name" value="GGDEF"/>
    <property type="match status" value="1"/>
</dbReference>
<dbReference type="NCBIfam" id="TIGR00254">
    <property type="entry name" value="GGDEF"/>
    <property type="match status" value="1"/>
</dbReference>
<gene>
    <name evidence="6" type="ORF">GCM10007852_23460</name>
</gene>
<protein>
    <recommendedName>
        <fullName evidence="2">diguanylate cyclase</fullName>
        <ecNumber evidence="2">2.7.7.65</ecNumber>
    </recommendedName>
</protein>
<evidence type="ECO:0000256" key="4">
    <source>
        <dbReference type="SAM" id="Phobius"/>
    </source>
</evidence>
<dbReference type="PANTHER" id="PTHR45138">
    <property type="entry name" value="REGULATORY COMPONENTS OF SENSORY TRANSDUCTION SYSTEM"/>
    <property type="match status" value="1"/>
</dbReference>
<dbReference type="FunFam" id="3.30.70.270:FF:000001">
    <property type="entry name" value="Diguanylate cyclase domain protein"/>
    <property type="match status" value="1"/>
</dbReference>
<feature type="domain" description="GGDEF" evidence="5">
    <location>
        <begin position="347"/>
        <end position="481"/>
    </location>
</feature>
<evidence type="ECO:0000256" key="2">
    <source>
        <dbReference type="ARBA" id="ARBA00012528"/>
    </source>
</evidence>